<dbReference type="AlphaFoldDB" id="A0A0A9H156"/>
<protein>
    <submittedName>
        <fullName evidence="1">Uncharacterized protein</fullName>
    </submittedName>
</protein>
<reference evidence="1" key="1">
    <citation type="submission" date="2014-09" db="EMBL/GenBank/DDBJ databases">
        <authorList>
            <person name="Magalhaes I.L.F."/>
            <person name="Oliveira U."/>
            <person name="Santos F.R."/>
            <person name="Vidigal T.H.D.A."/>
            <person name="Brescovit A.D."/>
            <person name="Santos A.J."/>
        </authorList>
    </citation>
    <scope>NUCLEOTIDE SEQUENCE</scope>
    <source>
        <tissue evidence="1">Shoot tissue taken approximately 20 cm above the soil surface</tissue>
    </source>
</reference>
<name>A0A0A9H156_ARUDO</name>
<dbReference type="EMBL" id="GBRH01167389">
    <property type="protein sequence ID" value="JAE30507.1"/>
    <property type="molecule type" value="Transcribed_RNA"/>
</dbReference>
<reference evidence="1" key="2">
    <citation type="journal article" date="2015" name="Data Brief">
        <title>Shoot transcriptome of the giant reed, Arundo donax.</title>
        <authorList>
            <person name="Barrero R.A."/>
            <person name="Guerrero F.D."/>
            <person name="Moolhuijzen P."/>
            <person name="Goolsby J.A."/>
            <person name="Tidwell J."/>
            <person name="Bellgard S.E."/>
            <person name="Bellgard M.I."/>
        </authorList>
    </citation>
    <scope>NUCLEOTIDE SEQUENCE</scope>
    <source>
        <tissue evidence="1">Shoot tissue taken approximately 20 cm above the soil surface</tissue>
    </source>
</reference>
<sequence>MVPDFRLAVWHDHFQNCRESTELWPVQKVKLALCATSSRGNSVRYSFS</sequence>
<organism evidence="1">
    <name type="scientific">Arundo donax</name>
    <name type="common">Giant reed</name>
    <name type="synonym">Donax arundinaceus</name>
    <dbReference type="NCBI Taxonomy" id="35708"/>
    <lineage>
        <taxon>Eukaryota</taxon>
        <taxon>Viridiplantae</taxon>
        <taxon>Streptophyta</taxon>
        <taxon>Embryophyta</taxon>
        <taxon>Tracheophyta</taxon>
        <taxon>Spermatophyta</taxon>
        <taxon>Magnoliopsida</taxon>
        <taxon>Liliopsida</taxon>
        <taxon>Poales</taxon>
        <taxon>Poaceae</taxon>
        <taxon>PACMAD clade</taxon>
        <taxon>Arundinoideae</taxon>
        <taxon>Arundineae</taxon>
        <taxon>Arundo</taxon>
    </lineage>
</organism>
<proteinExistence type="predicted"/>
<accession>A0A0A9H156</accession>
<evidence type="ECO:0000313" key="1">
    <source>
        <dbReference type="EMBL" id="JAE30507.1"/>
    </source>
</evidence>